<evidence type="ECO:0000256" key="1">
    <source>
        <dbReference type="SAM" id="MobiDB-lite"/>
    </source>
</evidence>
<feature type="compositionally biased region" description="Polar residues" evidence="1">
    <location>
        <begin position="50"/>
        <end position="59"/>
    </location>
</feature>
<dbReference type="EnsemblMetazoa" id="GPPI013901-RA">
    <property type="protein sequence ID" value="GPPI013901-PA"/>
    <property type="gene ID" value="GPPI013901"/>
</dbReference>
<accession>A0A1B0AZJ0</accession>
<dbReference type="VEuPathDB" id="VectorBase:GPPI013901"/>
<protein>
    <submittedName>
        <fullName evidence="2">Uncharacterized protein</fullName>
    </submittedName>
</protein>
<dbReference type="AlphaFoldDB" id="A0A1B0AZJ0"/>
<dbReference type="EMBL" id="JXJN01006316">
    <property type="status" value="NOT_ANNOTATED_CDS"/>
    <property type="molecule type" value="Genomic_DNA"/>
</dbReference>
<keyword evidence="3" id="KW-1185">Reference proteome</keyword>
<reference evidence="2" key="2">
    <citation type="submission" date="2020-05" db="UniProtKB">
        <authorList>
            <consortium name="EnsemblMetazoa"/>
        </authorList>
    </citation>
    <scope>IDENTIFICATION</scope>
    <source>
        <strain evidence="2">IAEA</strain>
    </source>
</reference>
<dbReference type="Proteomes" id="UP000092460">
    <property type="component" value="Unassembled WGS sequence"/>
</dbReference>
<feature type="region of interest" description="Disordered" evidence="1">
    <location>
        <begin position="1"/>
        <end position="59"/>
    </location>
</feature>
<evidence type="ECO:0000313" key="3">
    <source>
        <dbReference type="Proteomes" id="UP000092460"/>
    </source>
</evidence>
<name>A0A1B0AZJ0_9MUSC</name>
<organism evidence="2 3">
    <name type="scientific">Glossina palpalis gambiensis</name>
    <dbReference type="NCBI Taxonomy" id="67801"/>
    <lineage>
        <taxon>Eukaryota</taxon>
        <taxon>Metazoa</taxon>
        <taxon>Ecdysozoa</taxon>
        <taxon>Arthropoda</taxon>
        <taxon>Hexapoda</taxon>
        <taxon>Insecta</taxon>
        <taxon>Pterygota</taxon>
        <taxon>Neoptera</taxon>
        <taxon>Endopterygota</taxon>
        <taxon>Diptera</taxon>
        <taxon>Brachycera</taxon>
        <taxon>Muscomorpha</taxon>
        <taxon>Hippoboscoidea</taxon>
        <taxon>Glossinidae</taxon>
        <taxon>Glossina</taxon>
    </lineage>
</organism>
<reference evidence="3" key="1">
    <citation type="submission" date="2015-01" db="EMBL/GenBank/DDBJ databases">
        <authorList>
            <person name="Aksoy S."/>
            <person name="Warren W."/>
            <person name="Wilson R.K."/>
        </authorList>
    </citation>
    <scope>NUCLEOTIDE SEQUENCE [LARGE SCALE GENOMIC DNA]</scope>
    <source>
        <strain evidence="3">IAEA</strain>
    </source>
</reference>
<proteinExistence type="predicted"/>
<evidence type="ECO:0000313" key="2">
    <source>
        <dbReference type="EnsemblMetazoa" id="GPPI013901-PA"/>
    </source>
</evidence>
<feature type="compositionally biased region" description="Basic and acidic residues" evidence="1">
    <location>
        <begin position="9"/>
        <end position="30"/>
    </location>
</feature>
<sequence>MDSPVKNTEGTKRKQLDDEGEVTKRVKEELPSTSSPIKDNKVEGEGIENESLTTPKKEQAQSSIPISKFVNRFVWRHWWESTLFECQRVHDSWDYHDIVKNNSTYLPHSIFLNYFIVKLLAFKHGKECIDYRAAAIEGCPQIFGEVGADIASHYEIFKRKSTHPMDNLDAVKIVSLAHFLYYKQAIPDPNTFHISRSILLKIMNYLNQLLYDNIETYVQVEFGGLIGNVNIIFHDEKDNVRNLYQIKVARTDDFYSTLLQAQICAYCYYKERGTMINKITIYRPLSGIEVSMDVDFKKIEELVYQKN</sequence>